<name>A4GZH4_KLEPN</name>
<feature type="transmembrane region" description="Helical" evidence="1">
    <location>
        <begin position="220"/>
        <end position="242"/>
    </location>
</feature>
<keyword evidence="1" id="KW-0472">Membrane</keyword>
<feature type="transmembrane region" description="Helical" evidence="1">
    <location>
        <begin position="68"/>
        <end position="91"/>
    </location>
</feature>
<dbReference type="EMBL" id="AB298504">
    <property type="protein sequence ID" value="BAF49504.1"/>
    <property type="molecule type" value="Genomic_DNA"/>
</dbReference>
<reference evidence="2" key="2">
    <citation type="journal article" date="2008" name="J. Bacteriol.">
        <title>Characterization of integrative and conjugative element ICEKp1-associated genomic heterogeneity in a Klebsiella pneumoniae strain isolated from a primary liver abscess.</title>
        <authorList>
            <person name="Lin T.-L."/>
            <person name="Lee C.-Z."/>
            <person name="Hsieh P.-F."/>
            <person name="Tsai S.-F."/>
            <person name="Wang J.-T."/>
        </authorList>
    </citation>
    <scope>NUCLEOTIDE SEQUENCE</scope>
    <source>
        <strain evidence="2">NTUH-K2044</strain>
    </source>
</reference>
<sequence length="271" mass="30949">MFDNIFSVESIVSLAITITVSFAVTFKIIKLNLTIKNKSHTIKGDGNSIEHNEFNIVMKETQGEFRNLSLLLGGIIILLLPYCGSFVNYFLYNFSRIAPYFCVVGIVFTLWARGFSNRFFDCFYIVPTLFNVYFASRAAENSYYFMSHFDGLYDRILSSFVSILFSAGKFEYFSNSIFYFLEQIAIFSSVIGFVTVSVMLLYATFGYIKQRSFSSALTFALKNCIWGFIGYLTASGIVWGLFYGQNQYIASIFEPAIQLITSLFNIRTPLY</sequence>
<keyword evidence="1" id="KW-1133">Transmembrane helix</keyword>
<proteinExistence type="predicted"/>
<feature type="transmembrane region" description="Helical" evidence="1">
    <location>
        <begin position="6"/>
        <end position="29"/>
    </location>
</feature>
<organism evidence="2">
    <name type="scientific">Klebsiella pneumoniae</name>
    <dbReference type="NCBI Taxonomy" id="573"/>
    <lineage>
        <taxon>Bacteria</taxon>
        <taxon>Pseudomonadati</taxon>
        <taxon>Pseudomonadota</taxon>
        <taxon>Gammaproteobacteria</taxon>
        <taxon>Enterobacterales</taxon>
        <taxon>Enterobacteriaceae</taxon>
        <taxon>Klebsiella/Raoultella group</taxon>
        <taxon>Klebsiella</taxon>
        <taxon>Klebsiella pneumoniae complex</taxon>
    </lineage>
</organism>
<dbReference type="PATRIC" id="fig|573.1355.peg.3524"/>
<reference evidence="2" key="1">
    <citation type="submission" date="2007-03" db="EMBL/GenBank/DDBJ databases">
        <authorList>
            <person name="Lin T."/>
            <person name="Lee C."/>
            <person name="Hsieh P."/>
            <person name="Tsai S."/>
            <person name="Wang J."/>
        </authorList>
    </citation>
    <scope>NUCLEOTIDE SEQUENCE</scope>
    <source>
        <strain evidence="2">NTUH-K2044</strain>
    </source>
</reference>
<accession>A4GZH4</accession>
<keyword evidence="1" id="KW-0812">Transmembrane</keyword>
<feature type="transmembrane region" description="Helical" evidence="1">
    <location>
        <begin position="184"/>
        <end position="208"/>
    </location>
</feature>
<protein>
    <submittedName>
        <fullName evidence="2">Uncharacterized protein</fullName>
    </submittedName>
</protein>
<dbReference type="RefSeq" id="WP_015875005.1">
    <property type="nucleotide sequence ID" value="NZ_BIJI01000001.1"/>
</dbReference>
<dbReference type="AlphaFoldDB" id="A4GZH4"/>
<feature type="transmembrane region" description="Helical" evidence="1">
    <location>
        <begin position="122"/>
        <end position="139"/>
    </location>
</feature>
<feature type="transmembrane region" description="Helical" evidence="1">
    <location>
        <begin position="97"/>
        <end position="115"/>
    </location>
</feature>
<evidence type="ECO:0000256" key="1">
    <source>
        <dbReference type="SAM" id="Phobius"/>
    </source>
</evidence>
<evidence type="ECO:0000313" key="2">
    <source>
        <dbReference type="EMBL" id="BAF49504.1"/>
    </source>
</evidence>